<organism evidence="18 19">
    <name type="scientific">Candidatus Merdimorpha stercoravium</name>
    <dbReference type="NCBI Taxonomy" id="2840863"/>
    <lineage>
        <taxon>Bacteria</taxon>
        <taxon>Pseudomonadati</taxon>
        <taxon>Bacteroidota</taxon>
        <taxon>Flavobacteriia</taxon>
        <taxon>Flavobacteriales</taxon>
        <taxon>Candidatus Merdimorpha</taxon>
    </lineage>
</organism>
<name>A0A9D1H8C7_9FLAO</name>
<comment type="catalytic activity">
    <reaction evidence="13">
        <text>5-amino-6-(5-phospho-D-ribitylamino)uracil + NADP(+) = 5-amino-6-(5-phospho-D-ribosylamino)uracil + NADPH + H(+)</text>
        <dbReference type="Rhea" id="RHEA:17845"/>
        <dbReference type="ChEBI" id="CHEBI:15378"/>
        <dbReference type="ChEBI" id="CHEBI:57783"/>
        <dbReference type="ChEBI" id="CHEBI:58349"/>
        <dbReference type="ChEBI" id="CHEBI:58421"/>
        <dbReference type="ChEBI" id="CHEBI:58453"/>
        <dbReference type="EC" id="1.1.1.193"/>
    </reaction>
</comment>
<dbReference type="SUPFAM" id="SSF53597">
    <property type="entry name" value="Dihydrofolate reductase-like"/>
    <property type="match status" value="1"/>
</dbReference>
<keyword evidence="9 13" id="KW-0862">Zinc</keyword>
<dbReference type="InterPro" id="IPR002734">
    <property type="entry name" value="RibDG_C"/>
</dbReference>
<evidence type="ECO:0000256" key="2">
    <source>
        <dbReference type="ARBA" id="ARBA00004882"/>
    </source>
</evidence>
<keyword evidence="12" id="KW-0511">Multifunctional enzyme</keyword>
<dbReference type="PROSITE" id="PS51747">
    <property type="entry name" value="CYT_DCMP_DEAMINASES_2"/>
    <property type="match status" value="1"/>
</dbReference>
<feature type="binding site" evidence="15">
    <location>
        <position position="212"/>
    </location>
    <ligand>
        <name>substrate</name>
    </ligand>
</feature>
<evidence type="ECO:0000256" key="10">
    <source>
        <dbReference type="ARBA" id="ARBA00022857"/>
    </source>
</evidence>
<dbReference type="PANTHER" id="PTHR38011:SF7">
    <property type="entry name" value="2,5-DIAMINO-6-RIBOSYLAMINO-4(3H)-PYRIMIDINONE 5'-PHOSPHATE REDUCTASE"/>
    <property type="match status" value="1"/>
</dbReference>
<comment type="pathway">
    <text evidence="2 13">Cofactor biosynthesis; riboflavin biosynthesis; 5-amino-6-(D-ribitylamino)uracil from GTP: step 2/4.</text>
</comment>
<dbReference type="Gene3D" id="3.40.140.10">
    <property type="entry name" value="Cytidine Deaminase, domain 2"/>
    <property type="match status" value="1"/>
</dbReference>
<feature type="domain" description="CMP/dCMP-type deaminase" evidence="17">
    <location>
        <begin position="3"/>
        <end position="127"/>
    </location>
</feature>
<accession>A0A9D1H8C7</accession>
<comment type="cofactor">
    <cofactor evidence="13 16">
        <name>Zn(2+)</name>
        <dbReference type="ChEBI" id="CHEBI:29105"/>
    </cofactor>
    <text evidence="13 16">Binds 1 zinc ion.</text>
</comment>
<proteinExistence type="inferred from homology"/>
<dbReference type="GO" id="GO:0008270">
    <property type="term" value="F:zinc ion binding"/>
    <property type="evidence" value="ECO:0007669"/>
    <property type="project" value="InterPro"/>
</dbReference>
<keyword evidence="7 13" id="KW-0479">Metal-binding</keyword>
<comment type="pathway">
    <text evidence="3 13">Cofactor biosynthesis; riboflavin biosynthesis; 5-amino-6-(D-ribitylamino)uracil from GTP: step 3/4.</text>
</comment>
<evidence type="ECO:0000256" key="3">
    <source>
        <dbReference type="ARBA" id="ARBA00004910"/>
    </source>
</evidence>
<evidence type="ECO:0000256" key="9">
    <source>
        <dbReference type="ARBA" id="ARBA00022833"/>
    </source>
</evidence>
<feature type="binding site" evidence="15">
    <location>
        <position position="158"/>
    </location>
    <ligand>
        <name>NADP(+)</name>
        <dbReference type="ChEBI" id="CHEBI:58349"/>
    </ligand>
</feature>
<sequence length="354" mass="39386">MMNEDEKYMDMALALAREGLGATYPNPMVGCVIVSRGEVIGRGYHHRAGQAHAEVNAIESVRDKARLRESTLYVTLEPCSHFGKTPPCADRIVREGIPRVVVGVVDPFGKVAGRGIRKLEQAGIAVTLGVREQECRRLNERFFTFHQKKRPYVALKWAQSADGYLDALRDSPRQPPQRITGPLAQQYVHRLRSIEQAILVGTRTACLDNPRLDARLAPVPRHPLRVVPDRRGIIPLENHLLDGILPTLVFTEVERPFPPAVEPVPLDFSTDTVPQMLDALYRRGLQSVLVEGGAEMLASFFRSGLWDRAYVFSAPQRFLGAGVPAPGLPDDACAEAEETLGDDRLVIYRHLPRP</sequence>
<evidence type="ECO:0000256" key="6">
    <source>
        <dbReference type="ARBA" id="ARBA00022619"/>
    </source>
</evidence>
<protein>
    <recommendedName>
        <fullName evidence="13">Riboflavin biosynthesis protein RibD</fullName>
    </recommendedName>
    <domain>
        <recommendedName>
            <fullName evidence="13">Diaminohydroxyphosphoribosylaminopyrimidine deaminase</fullName>
            <shortName evidence="13">DRAP deaminase</shortName>
            <ecNumber evidence="13">3.5.4.26</ecNumber>
        </recommendedName>
        <alternativeName>
            <fullName evidence="13">Riboflavin-specific deaminase</fullName>
        </alternativeName>
    </domain>
    <domain>
        <recommendedName>
            <fullName evidence="13">5-amino-6-(5-phosphoribosylamino)uracil reductase</fullName>
            <ecNumber evidence="13">1.1.1.193</ecNumber>
        </recommendedName>
        <alternativeName>
            <fullName evidence="13">HTP reductase</fullName>
        </alternativeName>
    </domain>
</protein>
<dbReference type="InterPro" id="IPR024072">
    <property type="entry name" value="DHFR-like_dom_sf"/>
</dbReference>
<dbReference type="GO" id="GO:0008835">
    <property type="term" value="F:diaminohydroxyphosphoribosylaminopyrimidine deaminase activity"/>
    <property type="evidence" value="ECO:0007669"/>
    <property type="project" value="UniProtKB-EC"/>
</dbReference>
<dbReference type="GO" id="GO:0008703">
    <property type="term" value="F:5-amino-6-(5-phosphoribosylamino)uracil reductase activity"/>
    <property type="evidence" value="ECO:0007669"/>
    <property type="project" value="UniProtKB-EC"/>
</dbReference>
<evidence type="ECO:0000256" key="7">
    <source>
        <dbReference type="ARBA" id="ARBA00022723"/>
    </source>
</evidence>
<evidence type="ECO:0000256" key="11">
    <source>
        <dbReference type="ARBA" id="ARBA00023002"/>
    </source>
</evidence>
<feature type="binding site" evidence="15">
    <location>
        <position position="192"/>
    </location>
    <ligand>
        <name>substrate</name>
    </ligand>
</feature>
<evidence type="ECO:0000256" key="13">
    <source>
        <dbReference type="PIRNR" id="PIRNR006769"/>
    </source>
</evidence>
<dbReference type="SUPFAM" id="SSF53927">
    <property type="entry name" value="Cytidine deaminase-like"/>
    <property type="match status" value="1"/>
</dbReference>
<comment type="catalytic activity">
    <reaction evidence="13">
        <text>2,5-diamino-6-hydroxy-4-(5-phosphoribosylamino)-pyrimidine + H2O + H(+) = 5-amino-6-(5-phospho-D-ribosylamino)uracil + NH4(+)</text>
        <dbReference type="Rhea" id="RHEA:21868"/>
        <dbReference type="ChEBI" id="CHEBI:15377"/>
        <dbReference type="ChEBI" id="CHEBI:15378"/>
        <dbReference type="ChEBI" id="CHEBI:28938"/>
        <dbReference type="ChEBI" id="CHEBI:58453"/>
        <dbReference type="ChEBI" id="CHEBI:58614"/>
        <dbReference type="EC" id="3.5.4.26"/>
    </reaction>
</comment>
<evidence type="ECO:0000313" key="18">
    <source>
        <dbReference type="EMBL" id="HIT97343.1"/>
    </source>
</evidence>
<feature type="binding site" evidence="15">
    <location>
        <position position="208"/>
    </location>
    <ligand>
        <name>NADP(+)</name>
        <dbReference type="ChEBI" id="CHEBI:58349"/>
    </ligand>
</feature>
<dbReference type="Proteomes" id="UP000824161">
    <property type="component" value="Unassembled WGS sequence"/>
</dbReference>
<feature type="binding site" evidence="15">
    <location>
        <position position="204"/>
    </location>
    <ligand>
        <name>NADP(+)</name>
        <dbReference type="ChEBI" id="CHEBI:58349"/>
    </ligand>
</feature>
<dbReference type="InterPro" id="IPR004794">
    <property type="entry name" value="Eubact_RibD"/>
</dbReference>
<feature type="binding site" evidence="16">
    <location>
        <position position="88"/>
    </location>
    <ligand>
        <name>Zn(2+)</name>
        <dbReference type="ChEBI" id="CHEBI:29105"/>
        <note>catalytic</note>
    </ligand>
</feature>
<evidence type="ECO:0000256" key="14">
    <source>
        <dbReference type="PIRSR" id="PIRSR006769-1"/>
    </source>
</evidence>
<feature type="binding site" evidence="15">
    <location>
        <position position="215"/>
    </location>
    <ligand>
        <name>substrate</name>
    </ligand>
</feature>
<evidence type="ECO:0000256" key="8">
    <source>
        <dbReference type="ARBA" id="ARBA00022801"/>
    </source>
</evidence>
<feature type="active site" description="Proton donor" evidence="14">
    <location>
        <position position="54"/>
    </location>
</feature>
<dbReference type="FunFam" id="3.40.140.10:FF:000025">
    <property type="entry name" value="Riboflavin biosynthesis protein RibD"/>
    <property type="match status" value="1"/>
</dbReference>
<dbReference type="InterPro" id="IPR016192">
    <property type="entry name" value="APOBEC/CMP_deaminase_Zn-bd"/>
</dbReference>
<feature type="binding site" evidence="16">
    <location>
        <position position="52"/>
    </location>
    <ligand>
        <name>Zn(2+)</name>
        <dbReference type="ChEBI" id="CHEBI:29105"/>
        <note>catalytic</note>
    </ligand>
</feature>
<reference evidence="18" key="2">
    <citation type="journal article" date="2021" name="PeerJ">
        <title>Extensive microbial diversity within the chicken gut microbiome revealed by metagenomics and culture.</title>
        <authorList>
            <person name="Gilroy R."/>
            <person name="Ravi A."/>
            <person name="Getino M."/>
            <person name="Pursley I."/>
            <person name="Horton D.L."/>
            <person name="Alikhan N.F."/>
            <person name="Baker D."/>
            <person name="Gharbi K."/>
            <person name="Hall N."/>
            <person name="Watson M."/>
            <person name="Adriaenssens E.M."/>
            <person name="Foster-Nyarko E."/>
            <person name="Jarju S."/>
            <person name="Secka A."/>
            <person name="Antonio M."/>
            <person name="Oren A."/>
            <person name="Chaudhuri R.R."/>
            <person name="La Ragione R."/>
            <person name="Hildebrand F."/>
            <person name="Pallen M.J."/>
        </authorList>
    </citation>
    <scope>NUCLEOTIDE SEQUENCE</scope>
    <source>
        <strain evidence="18">1383</strain>
    </source>
</reference>
<dbReference type="InterPro" id="IPR016193">
    <property type="entry name" value="Cytidine_deaminase-like"/>
</dbReference>
<evidence type="ECO:0000256" key="15">
    <source>
        <dbReference type="PIRSR" id="PIRSR006769-2"/>
    </source>
</evidence>
<dbReference type="Pfam" id="PF01872">
    <property type="entry name" value="RibD_C"/>
    <property type="match status" value="1"/>
</dbReference>
<dbReference type="EC" id="3.5.4.26" evidence="13"/>
<dbReference type="PIRSF" id="PIRSF006769">
    <property type="entry name" value="RibD"/>
    <property type="match status" value="1"/>
</dbReference>
<evidence type="ECO:0000256" key="5">
    <source>
        <dbReference type="ARBA" id="ARBA00007417"/>
    </source>
</evidence>
<keyword evidence="10 13" id="KW-0521">NADP</keyword>
<dbReference type="InterPro" id="IPR050765">
    <property type="entry name" value="Riboflavin_Biosynth_HTPR"/>
</dbReference>
<gene>
    <name evidence="18" type="primary">ribD</name>
    <name evidence="18" type="ORF">IAC44_00735</name>
</gene>
<keyword evidence="11 13" id="KW-0560">Oxidoreductase</keyword>
<dbReference type="AlphaFoldDB" id="A0A9D1H8C7"/>
<feature type="binding site" evidence="15">
    <location>
        <begin position="293"/>
        <end position="299"/>
    </location>
    <ligand>
        <name>NADP(+)</name>
        <dbReference type="ChEBI" id="CHEBI:58349"/>
    </ligand>
</feature>
<evidence type="ECO:0000313" key="19">
    <source>
        <dbReference type="Proteomes" id="UP000824161"/>
    </source>
</evidence>
<keyword evidence="8 13" id="KW-0378">Hydrolase</keyword>
<dbReference type="GO" id="GO:0009231">
    <property type="term" value="P:riboflavin biosynthetic process"/>
    <property type="evidence" value="ECO:0007669"/>
    <property type="project" value="UniProtKB-KW"/>
</dbReference>
<comment type="similarity">
    <text evidence="4 13">In the N-terminal section; belongs to the cytidine and deoxycytidylate deaminase family.</text>
</comment>
<comment type="similarity">
    <text evidence="5 13">In the C-terminal section; belongs to the HTP reductase family.</text>
</comment>
<feature type="binding site" evidence="15">
    <location>
        <position position="291"/>
    </location>
    <ligand>
        <name>substrate</name>
    </ligand>
</feature>
<dbReference type="Pfam" id="PF00383">
    <property type="entry name" value="dCMP_cyt_deam_1"/>
    <property type="match status" value="1"/>
</dbReference>
<dbReference type="Gene3D" id="3.40.430.10">
    <property type="entry name" value="Dihydrofolate Reductase, subunit A"/>
    <property type="match status" value="1"/>
</dbReference>
<dbReference type="PROSITE" id="PS00903">
    <property type="entry name" value="CYT_DCMP_DEAMINASES_1"/>
    <property type="match status" value="1"/>
</dbReference>
<feature type="binding site" evidence="16">
    <location>
        <position position="79"/>
    </location>
    <ligand>
        <name>Zn(2+)</name>
        <dbReference type="ChEBI" id="CHEBI:29105"/>
        <note>catalytic</note>
    </ligand>
</feature>
<dbReference type="EC" id="1.1.1.193" evidence="13"/>
<keyword evidence="6 13" id="KW-0686">Riboflavin biosynthesis</keyword>
<comment type="function">
    <text evidence="1 13">Converts 2,5-diamino-6-(ribosylamino)-4(3h)-pyrimidinone 5'-phosphate into 5-amino-6-(ribosylamino)-2,4(1h,3h)-pyrimidinedione 5'-phosphate.</text>
</comment>
<evidence type="ECO:0000256" key="12">
    <source>
        <dbReference type="ARBA" id="ARBA00023268"/>
    </source>
</evidence>
<evidence type="ECO:0000256" key="4">
    <source>
        <dbReference type="ARBA" id="ARBA00005259"/>
    </source>
</evidence>
<comment type="caution">
    <text evidence="18">The sequence shown here is derived from an EMBL/GenBank/DDBJ whole genome shotgun (WGS) entry which is preliminary data.</text>
</comment>
<dbReference type="PANTHER" id="PTHR38011">
    <property type="entry name" value="DIHYDROFOLATE REDUCTASE FAMILY PROTEIN (AFU_ORTHOLOGUE AFUA_8G06820)"/>
    <property type="match status" value="1"/>
</dbReference>
<evidence type="ECO:0000259" key="17">
    <source>
        <dbReference type="PROSITE" id="PS51747"/>
    </source>
</evidence>
<dbReference type="NCBIfam" id="TIGR00326">
    <property type="entry name" value="eubact_ribD"/>
    <property type="match status" value="1"/>
</dbReference>
<dbReference type="CDD" id="cd01284">
    <property type="entry name" value="Riboflavin_deaminase-reductase"/>
    <property type="match status" value="1"/>
</dbReference>
<dbReference type="InterPro" id="IPR002125">
    <property type="entry name" value="CMP_dCMP_dom"/>
</dbReference>
<reference evidence="18" key="1">
    <citation type="submission" date="2020-10" db="EMBL/GenBank/DDBJ databases">
        <authorList>
            <person name="Gilroy R."/>
        </authorList>
    </citation>
    <scope>NUCLEOTIDE SEQUENCE</scope>
    <source>
        <strain evidence="18">1383</strain>
    </source>
</reference>
<evidence type="ECO:0000256" key="1">
    <source>
        <dbReference type="ARBA" id="ARBA00002151"/>
    </source>
</evidence>
<dbReference type="EMBL" id="DVLY01000016">
    <property type="protein sequence ID" value="HIT97343.1"/>
    <property type="molecule type" value="Genomic_DNA"/>
</dbReference>
<evidence type="ECO:0000256" key="16">
    <source>
        <dbReference type="PIRSR" id="PIRSR006769-3"/>
    </source>
</evidence>